<name>A0A6A3R6R2_9STRA</name>
<sequence>MQKDRSQGLMRSNIFVKGTRVQTPAKSVGVAHVKARQRLAVKASKQEAGSSGSPTLTPEQAQRDGDVYMTTPPVSPVPSSS</sequence>
<evidence type="ECO:0000256" key="1">
    <source>
        <dbReference type="SAM" id="MobiDB-lite"/>
    </source>
</evidence>
<evidence type="ECO:0000313" key="3">
    <source>
        <dbReference type="Proteomes" id="UP000440732"/>
    </source>
</evidence>
<organism evidence="2 3">
    <name type="scientific">Phytophthora fragariae</name>
    <dbReference type="NCBI Taxonomy" id="53985"/>
    <lineage>
        <taxon>Eukaryota</taxon>
        <taxon>Sar</taxon>
        <taxon>Stramenopiles</taxon>
        <taxon>Oomycota</taxon>
        <taxon>Peronosporomycetes</taxon>
        <taxon>Peronosporales</taxon>
        <taxon>Peronosporaceae</taxon>
        <taxon>Phytophthora</taxon>
    </lineage>
</organism>
<comment type="caution">
    <text evidence="2">The sequence shown here is derived from an EMBL/GenBank/DDBJ whole genome shotgun (WGS) entry which is preliminary data.</text>
</comment>
<feature type="compositionally biased region" description="Polar residues" evidence="1">
    <location>
        <begin position="47"/>
        <end position="60"/>
    </location>
</feature>
<dbReference type="Proteomes" id="UP000440732">
    <property type="component" value="Unassembled WGS sequence"/>
</dbReference>
<reference evidence="2 3" key="1">
    <citation type="submission" date="2018-08" db="EMBL/GenBank/DDBJ databases">
        <title>Genomic investigation of the strawberry pathogen Phytophthora fragariae indicates pathogenicity is determined by transcriptional variation in three key races.</title>
        <authorList>
            <person name="Adams T.M."/>
            <person name="Armitage A.D."/>
            <person name="Sobczyk M.K."/>
            <person name="Bates H.J."/>
            <person name="Dunwell J.M."/>
            <person name="Nellist C.F."/>
            <person name="Harrison R.J."/>
        </authorList>
    </citation>
    <scope>NUCLEOTIDE SEQUENCE [LARGE SCALE GENOMIC DNA]</scope>
    <source>
        <strain evidence="2 3">NOV-5</strain>
    </source>
</reference>
<dbReference type="EMBL" id="QXGA01002846">
    <property type="protein sequence ID" value="KAE9091182.1"/>
    <property type="molecule type" value="Genomic_DNA"/>
</dbReference>
<evidence type="ECO:0000313" key="2">
    <source>
        <dbReference type="EMBL" id="KAE9091182.1"/>
    </source>
</evidence>
<feature type="region of interest" description="Disordered" evidence="1">
    <location>
        <begin position="41"/>
        <end position="81"/>
    </location>
</feature>
<dbReference type="AlphaFoldDB" id="A0A6A3R6R2"/>
<protein>
    <submittedName>
        <fullName evidence="2">Uncharacterized protein</fullName>
    </submittedName>
</protein>
<proteinExistence type="predicted"/>
<accession>A0A6A3R6R2</accession>
<gene>
    <name evidence="2" type="ORF">PF006_g24982</name>
</gene>